<sequence>GGYVIMYDKKGD</sequence>
<dbReference type="Proteomes" id="UP000324800">
    <property type="component" value="Unassembled WGS sequence"/>
</dbReference>
<proteinExistence type="predicted"/>
<organism evidence="1 2">
    <name type="scientific">Streblomastix strix</name>
    <dbReference type="NCBI Taxonomy" id="222440"/>
    <lineage>
        <taxon>Eukaryota</taxon>
        <taxon>Metamonada</taxon>
        <taxon>Preaxostyla</taxon>
        <taxon>Oxymonadida</taxon>
        <taxon>Streblomastigidae</taxon>
        <taxon>Streblomastix</taxon>
    </lineage>
</organism>
<protein>
    <submittedName>
        <fullName evidence="1">Uncharacterized protein</fullName>
    </submittedName>
</protein>
<gene>
    <name evidence="1" type="ORF">EZS28_053217</name>
</gene>
<dbReference type="EMBL" id="SNRW01042290">
    <property type="protein sequence ID" value="KAA6332994.1"/>
    <property type="molecule type" value="Genomic_DNA"/>
</dbReference>
<evidence type="ECO:0000313" key="2">
    <source>
        <dbReference type="Proteomes" id="UP000324800"/>
    </source>
</evidence>
<evidence type="ECO:0000313" key="1">
    <source>
        <dbReference type="EMBL" id="KAA6332994.1"/>
    </source>
</evidence>
<accession>A0A5J4RHM2</accession>
<feature type="non-terminal residue" evidence="1">
    <location>
        <position position="1"/>
    </location>
</feature>
<reference evidence="1 2" key="1">
    <citation type="submission" date="2019-03" db="EMBL/GenBank/DDBJ databases">
        <title>Single cell metagenomics reveals metabolic interactions within the superorganism composed of flagellate Streblomastix strix and complex community of Bacteroidetes bacteria on its surface.</title>
        <authorList>
            <person name="Treitli S.C."/>
            <person name="Kolisko M."/>
            <person name="Husnik F."/>
            <person name="Keeling P."/>
            <person name="Hampl V."/>
        </authorList>
    </citation>
    <scope>NUCLEOTIDE SEQUENCE [LARGE SCALE GENOMIC DNA]</scope>
    <source>
        <strain evidence="1">ST1C</strain>
    </source>
</reference>
<name>A0A5J4RHM2_9EUKA</name>
<comment type="caution">
    <text evidence="1">The sequence shown here is derived from an EMBL/GenBank/DDBJ whole genome shotgun (WGS) entry which is preliminary data.</text>
</comment>